<name>A0A1T1ANW3_RHOFE</name>
<proteinExistence type="predicted"/>
<accession>A0A1T1ANW3</accession>
<dbReference type="STRING" id="28066.RF819_02910"/>
<evidence type="ECO:0000313" key="2">
    <source>
        <dbReference type="Proteomes" id="UP000190750"/>
    </source>
</evidence>
<dbReference type="RefSeq" id="WP_078363580.1">
    <property type="nucleotide sequence ID" value="NZ_MTJN01000002.1"/>
</dbReference>
<dbReference type="EMBL" id="MTJN01000002">
    <property type="protein sequence ID" value="OOV05799.1"/>
    <property type="molecule type" value="Genomic_DNA"/>
</dbReference>
<evidence type="ECO:0000313" key="1">
    <source>
        <dbReference type="EMBL" id="OOV05799.1"/>
    </source>
</evidence>
<dbReference type="OrthoDB" id="9908343at2"/>
<keyword evidence="2" id="KW-1185">Reference proteome</keyword>
<sequence>MNITFDPAATGADKTVITTWLRRPAILNRPHLSPDSIIAVGFGSAFCTKDLELICDEQDVPEGDEYRTCADIELLAAADPDHDWQINYHAPLYDAVYQRQDGFWVLIEEGRGFA</sequence>
<gene>
    <name evidence="1" type="ORF">RF819_02910</name>
</gene>
<dbReference type="AlphaFoldDB" id="A0A1T1ANW3"/>
<dbReference type="Proteomes" id="UP000190750">
    <property type="component" value="Unassembled WGS sequence"/>
</dbReference>
<comment type="caution">
    <text evidence="1">The sequence shown here is derived from an EMBL/GenBank/DDBJ whole genome shotgun (WGS) entry which is preliminary data.</text>
</comment>
<protein>
    <submittedName>
        <fullName evidence="1">Uncharacterized protein</fullName>
    </submittedName>
</protein>
<reference evidence="1 2" key="1">
    <citation type="submission" date="2017-01" db="EMBL/GenBank/DDBJ databases">
        <title>Genome sequencing of Rhodoferax fermentans JCM 7819.</title>
        <authorList>
            <person name="Kim Y.J."/>
            <person name="Farh M.E.-A."/>
            <person name="Yang D.-C."/>
        </authorList>
    </citation>
    <scope>NUCLEOTIDE SEQUENCE [LARGE SCALE GENOMIC DNA]</scope>
    <source>
        <strain evidence="1 2">JCM 7819</strain>
    </source>
</reference>
<organism evidence="1 2">
    <name type="scientific">Rhodoferax fermentans</name>
    <dbReference type="NCBI Taxonomy" id="28066"/>
    <lineage>
        <taxon>Bacteria</taxon>
        <taxon>Pseudomonadati</taxon>
        <taxon>Pseudomonadota</taxon>
        <taxon>Betaproteobacteria</taxon>
        <taxon>Burkholderiales</taxon>
        <taxon>Comamonadaceae</taxon>
        <taxon>Rhodoferax</taxon>
    </lineage>
</organism>